<evidence type="ECO:0000313" key="2">
    <source>
        <dbReference type="EMBL" id="KAL0633449.1"/>
    </source>
</evidence>
<feature type="compositionally biased region" description="Basic residues" evidence="1">
    <location>
        <begin position="208"/>
        <end position="222"/>
    </location>
</feature>
<protein>
    <submittedName>
        <fullName evidence="2">Uncharacterized protein</fullName>
    </submittedName>
</protein>
<feature type="region of interest" description="Disordered" evidence="1">
    <location>
        <begin position="189"/>
        <end position="257"/>
    </location>
</feature>
<keyword evidence="3" id="KW-1185">Reference proteome</keyword>
<proteinExistence type="predicted"/>
<reference evidence="2 3" key="1">
    <citation type="submission" date="2024-02" db="EMBL/GenBank/DDBJ databases">
        <title>Discinaceae phylogenomics.</title>
        <authorList>
            <person name="Dirks A.C."/>
            <person name="James T.Y."/>
        </authorList>
    </citation>
    <scope>NUCLEOTIDE SEQUENCE [LARGE SCALE GENOMIC DNA]</scope>
    <source>
        <strain evidence="2 3">ACD0624</strain>
    </source>
</reference>
<comment type="caution">
    <text evidence="2">The sequence shown here is derived from an EMBL/GenBank/DDBJ whole genome shotgun (WGS) entry which is preliminary data.</text>
</comment>
<accession>A0ABR3GBZ4</accession>
<dbReference type="InterPro" id="IPR018555">
    <property type="entry name" value="C630.06c-like"/>
</dbReference>
<dbReference type="Pfam" id="PF09428">
    <property type="entry name" value="DUF2011"/>
    <property type="match status" value="1"/>
</dbReference>
<dbReference type="Proteomes" id="UP001447188">
    <property type="component" value="Unassembled WGS sequence"/>
</dbReference>
<dbReference type="EMBL" id="JBBBZM010000125">
    <property type="protein sequence ID" value="KAL0633449.1"/>
    <property type="molecule type" value="Genomic_DNA"/>
</dbReference>
<name>A0ABR3GBZ4_9PEZI</name>
<gene>
    <name evidence="2" type="ORF">Q9L58_007662</name>
</gene>
<evidence type="ECO:0000313" key="3">
    <source>
        <dbReference type="Proteomes" id="UP001447188"/>
    </source>
</evidence>
<sequence>MFALPETKRVRRTKLFESSPHAPPIPNSALHLDFDFITVAPTADPQVVQPSDDLDFQLFSTTQKFTLKDPTPPPSSEDAWELQAQLQKRPTTYYVLTEDDMVARRQELQFSEVVVSAEEIMRGAKTSWPGCRVPWKVTTIKADAVVPQGKGSGKCVKPGKQRRIYLRKKEQKRKEVEEARLKAIEGRKKFAGLPKEEREAKEREERNKKNREKKVKRRIREKAKKEAARVAAGEANEGSGSESENENENENKEMVDE</sequence>
<evidence type="ECO:0000256" key="1">
    <source>
        <dbReference type="SAM" id="MobiDB-lite"/>
    </source>
</evidence>
<organism evidence="2 3">
    <name type="scientific">Discina gigas</name>
    <dbReference type="NCBI Taxonomy" id="1032678"/>
    <lineage>
        <taxon>Eukaryota</taxon>
        <taxon>Fungi</taxon>
        <taxon>Dikarya</taxon>
        <taxon>Ascomycota</taxon>
        <taxon>Pezizomycotina</taxon>
        <taxon>Pezizomycetes</taxon>
        <taxon>Pezizales</taxon>
        <taxon>Discinaceae</taxon>
        <taxon>Discina</taxon>
    </lineage>
</organism>
<feature type="compositionally biased region" description="Low complexity" evidence="1">
    <location>
        <begin position="229"/>
        <end position="242"/>
    </location>
</feature>
<feature type="compositionally biased region" description="Basic and acidic residues" evidence="1">
    <location>
        <begin position="189"/>
        <end position="207"/>
    </location>
</feature>